<accession>A0A1E7WZV9</accession>
<organism evidence="1 2">
    <name type="scientific">Duganella phyllosphaerae</name>
    <dbReference type="NCBI Taxonomy" id="762836"/>
    <lineage>
        <taxon>Bacteria</taxon>
        <taxon>Pseudomonadati</taxon>
        <taxon>Pseudomonadota</taxon>
        <taxon>Betaproteobacteria</taxon>
        <taxon>Burkholderiales</taxon>
        <taxon>Oxalobacteraceae</taxon>
        <taxon>Telluria group</taxon>
        <taxon>Duganella</taxon>
    </lineage>
</organism>
<evidence type="ECO:0000313" key="1">
    <source>
        <dbReference type="EMBL" id="OFA05195.1"/>
    </source>
</evidence>
<gene>
    <name evidence="1" type="ORF">DUPY_15980</name>
</gene>
<name>A0A1E7WZV9_9BURK</name>
<evidence type="ECO:0000313" key="2">
    <source>
        <dbReference type="Proteomes" id="UP000175989"/>
    </source>
</evidence>
<dbReference type="EMBL" id="LROM01000067">
    <property type="protein sequence ID" value="OFA05195.1"/>
    <property type="molecule type" value="Genomic_DNA"/>
</dbReference>
<protein>
    <submittedName>
        <fullName evidence="1">Uncharacterized protein</fullName>
    </submittedName>
</protein>
<dbReference type="Proteomes" id="UP000175989">
    <property type="component" value="Unassembled WGS sequence"/>
</dbReference>
<reference evidence="2" key="1">
    <citation type="journal article" date="2016" name="Front. Microbiol.">
        <title>Molecular Keys to the Janthinobacterium and Duganella spp. Interaction with the Plant Pathogen Fusarium graminearum.</title>
        <authorList>
            <person name="Haack F.S."/>
            <person name="Poehlein A."/>
            <person name="Kroger C."/>
            <person name="Voigt C.A."/>
            <person name="Piepenbring M."/>
            <person name="Bode H.B."/>
            <person name="Daniel R."/>
            <person name="Schafer W."/>
            <person name="Streit W.R."/>
        </authorList>
    </citation>
    <scope>NUCLEOTIDE SEQUENCE [LARGE SCALE GENOMIC DNA]</scope>
    <source>
        <strain evidence="2">T54</strain>
    </source>
</reference>
<sequence length="56" mass="5462">MTVVAVTVTMLEVMSSNLSTASPLATVSATGGSDENVISPTAPNISAENVIVAGVG</sequence>
<proteinExistence type="predicted"/>
<dbReference type="AlphaFoldDB" id="A0A1E7WZV9"/>
<comment type="caution">
    <text evidence="1">The sequence shown here is derived from an EMBL/GenBank/DDBJ whole genome shotgun (WGS) entry which is preliminary data.</text>
</comment>
<keyword evidence="2" id="KW-1185">Reference proteome</keyword>